<keyword evidence="2" id="KW-0812">Transmembrane</keyword>
<protein>
    <submittedName>
        <fullName evidence="3">Uncharacterized protein</fullName>
    </submittedName>
</protein>
<dbReference type="EMBL" id="JABFDB010000001">
    <property type="protein sequence ID" value="NYZ18183.1"/>
    <property type="molecule type" value="Genomic_DNA"/>
</dbReference>
<evidence type="ECO:0000256" key="2">
    <source>
        <dbReference type="SAM" id="Phobius"/>
    </source>
</evidence>
<feature type="transmembrane region" description="Helical" evidence="2">
    <location>
        <begin position="7"/>
        <end position="24"/>
    </location>
</feature>
<feature type="region of interest" description="Disordered" evidence="1">
    <location>
        <begin position="132"/>
        <end position="174"/>
    </location>
</feature>
<evidence type="ECO:0000313" key="3">
    <source>
        <dbReference type="EMBL" id="NYZ18183.1"/>
    </source>
</evidence>
<evidence type="ECO:0000256" key="1">
    <source>
        <dbReference type="SAM" id="MobiDB-lite"/>
    </source>
</evidence>
<dbReference type="Proteomes" id="UP000584642">
    <property type="component" value="Unassembled WGS sequence"/>
</dbReference>
<name>A0ABX2T4Y2_9PROT</name>
<reference evidence="3 4" key="1">
    <citation type="submission" date="2020-05" db="EMBL/GenBank/DDBJ databases">
        <title>Azospirillum oleiclasticum sp. nov, a nitrogen-fixing and heavy crude oil-emulsifying bacterium isolated from the crude oil of Yumen Oilfield.</title>
        <authorList>
            <person name="Wu D."/>
            <person name="Cai M."/>
            <person name="Zhang X."/>
        </authorList>
    </citation>
    <scope>NUCLEOTIDE SEQUENCE [LARGE SCALE GENOMIC DNA]</scope>
    <source>
        <strain evidence="3 4">ROY-1-1-2</strain>
    </source>
</reference>
<keyword evidence="2" id="KW-0472">Membrane</keyword>
<sequence>MSHLIEMQSVAVALAAALATIAIWSPRRVWIKLVAVLVSVGFMPVAYAGMTDLLSKPKPVRLEWARATTDRATVLGAQIKENAGIYLWLMMEGAAEPRYYKLPWDQELAKQLQEAMKEADKNKSGLAMNLPFEKSNDPDKPMFYALPQPKMPEKGGEEKEDGGPMVYRHPGMNA</sequence>
<dbReference type="RefSeq" id="WP_180279949.1">
    <property type="nucleotide sequence ID" value="NZ_JABFDB010000001.1"/>
</dbReference>
<feature type="transmembrane region" description="Helical" evidence="2">
    <location>
        <begin position="30"/>
        <end position="49"/>
    </location>
</feature>
<evidence type="ECO:0000313" key="4">
    <source>
        <dbReference type="Proteomes" id="UP000584642"/>
    </source>
</evidence>
<keyword evidence="2" id="KW-1133">Transmembrane helix</keyword>
<proteinExistence type="predicted"/>
<gene>
    <name evidence="3" type="ORF">HND93_00545</name>
</gene>
<comment type="caution">
    <text evidence="3">The sequence shown here is derived from an EMBL/GenBank/DDBJ whole genome shotgun (WGS) entry which is preliminary data.</text>
</comment>
<keyword evidence="4" id="KW-1185">Reference proteome</keyword>
<organism evidence="3 4">
    <name type="scientific">Azospirillum oleiclasticum</name>
    <dbReference type="NCBI Taxonomy" id="2735135"/>
    <lineage>
        <taxon>Bacteria</taxon>
        <taxon>Pseudomonadati</taxon>
        <taxon>Pseudomonadota</taxon>
        <taxon>Alphaproteobacteria</taxon>
        <taxon>Rhodospirillales</taxon>
        <taxon>Azospirillaceae</taxon>
        <taxon>Azospirillum</taxon>
    </lineage>
</organism>
<accession>A0ABX2T4Y2</accession>